<evidence type="ECO:0000313" key="1">
    <source>
        <dbReference type="EMBL" id="KAK6313485.1"/>
    </source>
</evidence>
<reference evidence="1 2" key="1">
    <citation type="submission" date="2021-04" db="EMBL/GenBank/DDBJ databases">
        <authorList>
            <person name="De Guttry C."/>
            <person name="Zahm M."/>
            <person name="Klopp C."/>
            <person name="Cabau C."/>
            <person name="Louis A."/>
            <person name="Berthelot C."/>
            <person name="Parey E."/>
            <person name="Roest Crollius H."/>
            <person name="Montfort J."/>
            <person name="Robinson-Rechavi M."/>
            <person name="Bucao C."/>
            <person name="Bouchez O."/>
            <person name="Gislard M."/>
            <person name="Lluch J."/>
            <person name="Milhes M."/>
            <person name="Lampietro C."/>
            <person name="Lopez Roques C."/>
            <person name="Donnadieu C."/>
            <person name="Braasch I."/>
            <person name="Desvignes T."/>
            <person name="Postlethwait J."/>
            <person name="Bobe J."/>
            <person name="Wedekind C."/>
            <person name="Guiguen Y."/>
        </authorList>
    </citation>
    <scope>NUCLEOTIDE SEQUENCE [LARGE SCALE GENOMIC DNA]</scope>
    <source>
        <strain evidence="1">Cs_M1</strain>
        <tissue evidence="1">Blood</tissue>
    </source>
</reference>
<dbReference type="Proteomes" id="UP001356427">
    <property type="component" value="Unassembled WGS sequence"/>
</dbReference>
<accession>A0AAN8LKN6</accession>
<comment type="caution">
    <text evidence="1">The sequence shown here is derived from an EMBL/GenBank/DDBJ whole genome shotgun (WGS) entry which is preliminary data.</text>
</comment>
<dbReference type="EMBL" id="JAGTTL010000014">
    <property type="protein sequence ID" value="KAK6313485.1"/>
    <property type="molecule type" value="Genomic_DNA"/>
</dbReference>
<gene>
    <name evidence="1" type="ORF">J4Q44_G00168320</name>
</gene>
<dbReference type="AlphaFoldDB" id="A0AAN8LKN6"/>
<keyword evidence="2" id="KW-1185">Reference proteome</keyword>
<organism evidence="1 2">
    <name type="scientific">Coregonus suidteri</name>
    <dbReference type="NCBI Taxonomy" id="861788"/>
    <lineage>
        <taxon>Eukaryota</taxon>
        <taxon>Metazoa</taxon>
        <taxon>Chordata</taxon>
        <taxon>Craniata</taxon>
        <taxon>Vertebrata</taxon>
        <taxon>Euteleostomi</taxon>
        <taxon>Actinopterygii</taxon>
        <taxon>Neopterygii</taxon>
        <taxon>Teleostei</taxon>
        <taxon>Protacanthopterygii</taxon>
        <taxon>Salmoniformes</taxon>
        <taxon>Salmonidae</taxon>
        <taxon>Coregoninae</taxon>
        <taxon>Coregonus</taxon>
    </lineage>
</organism>
<proteinExistence type="predicted"/>
<name>A0AAN8LKN6_9TELE</name>
<sequence length="92" mass="10056">MRLSEVGDGTGLESCQCMGSWEVTMQSMPHLVNVSAWLTSYPPSPLPSISSSYLTTTSLHTVLMFSLPALVSLALDLTIREMLLALPQIYTH</sequence>
<evidence type="ECO:0000313" key="2">
    <source>
        <dbReference type="Proteomes" id="UP001356427"/>
    </source>
</evidence>
<protein>
    <submittedName>
        <fullName evidence="1">Uncharacterized protein</fullName>
    </submittedName>
</protein>